<gene>
    <name evidence="1" type="ORF">L6164_035696</name>
</gene>
<proteinExistence type="predicted"/>
<dbReference type="Proteomes" id="UP000828941">
    <property type="component" value="Chromosome 14"/>
</dbReference>
<sequence>MAPGHILPVVNMVKLFASRGVKATIVTTPLNAPSIAKSIDRIPSTFPKIDLKILTFPSKEAGLAEGIENVHSVTDRETYIKLLKATSLFQRPLGEAMQELRPHALVADVFFPWATDVASKYGIPRLIFHGTSFFSMCVAESLAKHKPHKNVQSDTEQFIVPGLPDQINLTRLQLSDDTRLGMENDVTKLLTRAKEMEERSFGILVNSFYELEPAYADHYRDVVGNKAWTVGPVTFCGDRAPREDNQECLTWLNRKNPNSVVFCCFGTSTRLSDSQLYEIAMGLEASGQQFIWVVRREKKNGVEEKWLPEGYEERIEEKGLILRGWAPQVLILNHEAVGGFVTHCGWNSVLEGISAGVPMVAWPVFAEQFYNEKLITDLLGIGVGVGCQKWVALVGDFVRREKIEKAVKELMVGEKAEEMRKRAKALGEKASSAVEQGGSSYSDTSALIEELKNYRTLENASSHQM</sequence>
<organism evidence="1 2">
    <name type="scientific">Bauhinia variegata</name>
    <name type="common">Purple orchid tree</name>
    <name type="synonym">Phanera variegata</name>
    <dbReference type="NCBI Taxonomy" id="167791"/>
    <lineage>
        <taxon>Eukaryota</taxon>
        <taxon>Viridiplantae</taxon>
        <taxon>Streptophyta</taxon>
        <taxon>Embryophyta</taxon>
        <taxon>Tracheophyta</taxon>
        <taxon>Spermatophyta</taxon>
        <taxon>Magnoliopsida</taxon>
        <taxon>eudicotyledons</taxon>
        <taxon>Gunneridae</taxon>
        <taxon>Pentapetalae</taxon>
        <taxon>rosids</taxon>
        <taxon>fabids</taxon>
        <taxon>Fabales</taxon>
        <taxon>Fabaceae</taxon>
        <taxon>Cercidoideae</taxon>
        <taxon>Cercideae</taxon>
        <taxon>Bauhiniinae</taxon>
        <taxon>Bauhinia</taxon>
    </lineage>
</organism>
<evidence type="ECO:0000313" key="2">
    <source>
        <dbReference type="Proteomes" id="UP000828941"/>
    </source>
</evidence>
<protein>
    <submittedName>
        <fullName evidence="1">Uncharacterized protein</fullName>
    </submittedName>
</protein>
<accession>A0ACB9KEU1</accession>
<keyword evidence="2" id="KW-1185">Reference proteome</keyword>
<comment type="caution">
    <text evidence="1">The sequence shown here is derived from an EMBL/GenBank/DDBJ whole genome shotgun (WGS) entry which is preliminary data.</text>
</comment>
<reference evidence="1 2" key="1">
    <citation type="journal article" date="2022" name="DNA Res.">
        <title>Chromosomal-level genome assembly of the orchid tree Bauhinia variegata (Leguminosae; Cercidoideae) supports the allotetraploid origin hypothesis of Bauhinia.</title>
        <authorList>
            <person name="Zhong Y."/>
            <person name="Chen Y."/>
            <person name="Zheng D."/>
            <person name="Pang J."/>
            <person name="Liu Y."/>
            <person name="Luo S."/>
            <person name="Meng S."/>
            <person name="Qian L."/>
            <person name="Wei D."/>
            <person name="Dai S."/>
            <person name="Zhou R."/>
        </authorList>
    </citation>
    <scope>NUCLEOTIDE SEQUENCE [LARGE SCALE GENOMIC DNA]</scope>
    <source>
        <strain evidence="1">BV-YZ2020</strain>
    </source>
</reference>
<dbReference type="EMBL" id="CM039439">
    <property type="protein sequence ID" value="KAI4295679.1"/>
    <property type="molecule type" value="Genomic_DNA"/>
</dbReference>
<name>A0ACB9KEU1_BAUVA</name>
<evidence type="ECO:0000313" key="1">
    <source>
        <dbReference type="EMBL" id="KAI4295679.1"/>
    </source>
</evidence>